<accession>A0A9D1QYT6</accession>
<dbReference type="EMBL" id="DXGI01000192">
    <property type="protein sequence ID" value="HIW78561.1"/>
    <property type="molecule type" value="Genomic_DNA"/>
</dbReference>
<reference evidence="2" key="1">
    <citation type="journal article" date="2021" name="PeerJ">
        <title>Extensive microbial diversity within the chicken gut microbiome revealed by metagenomics and culture.</title>
        <authorList>
            <person name="Gilroy R."/>
            <person name="Ravi A."/>
            <person name="Getino M."/>
            <person name="Pursley I."/>
            <person name="Horton D.L."/>
            <person name="Alikhan N.F."/>
            <person name="Baker D."/>
            <person name="Gharbi K."/>
            <person name="Hall N."/>
            <person name="Watson M."/>
            <person name="Adriaenssens E.M."/>
            <person name="Foster-Nyarko E."/>
            <person name="Jarju S."/>
            <person name="Secka A."/>
            <person name="Antonio M."/>
            <person name="Oren A."/>
            <person name="Chaudhuri R.R."/>
            <person name="La Ragione R."/>
            <person name="Hildebrand F."/>
            <person name="Pallen M.J."/>
        </authorList>
    </citation>
    <scope>NUCLEOTIDE SEQUENCE</scope>
    <source>
        <strain evidence="2">ChiSxjej5B17-1746</strain>
    </source>
</reference>
<keyword evidence="1" id="KW-0732">Signal</keyword>
<evidence type="ECO:0000256" key="1">
    <source>
        <dbReference type="SAM" id="SignalP"/>
    </source>
</evidence>
<dbReference type="InterPro" id="IPR059232">
    <property type="entry name" value="Porin_put"/>
</dbReference>
<evidence type="ECO:0000313" key="2">
    <source>
        <dbReference type="EMBL" id="HIW78561.1"/>
    </source>
</evidence>
<sequence>MKRLTTLLLAAGLVCSAFSAANAAEIKAKGMWDFSLEYTDATFSKSDDSDRFDALQRLRTQIDVIASESLKGVIFFEIGDTHWGNGYDGASLGTDGRTVEVRYSYIDWSIPETELLVRMGLQPFVLPGLVAGSAVLDGDGAGITIGGHFTENIGGNLFWLRAENDNTRGYRRYDGHIWNDDQNNTIDFFGLTLPITFDGAKIIPWGMYGLVGSRGLAGDARGDIGDMRHGMLPILPYGTDLAGVEGNRSEGSAWWVGATGEIMNFGPFRIAGDFNYGNVDMGNVHLGTFTEGHREKGIDLKRAGWLASLLAEFKFEYGVPGLLLWYGSGDNDNPYDGSERMPTVDASWQGSSFGFDGGFGISSDTIIGTSPVGTWGAALRVKDISFIENLTHAIQVGYYRGTNDKEMPQNAGMTTFHTSYADTTGLVGSTYLTTKDGAWEGTFDTQYQLYKDLTLAVELGYIHLSLNDGVWKDILDGTERNAYKASVNMRYAF</sequence>
<reference evidence="2" key="2">
    <citation type="submission" date="2021-04" db="EMBL/GenBank/DDBJ databases">
        <authorList>
            <person name="Gilroy R."/>
        </authorList>
    </citation>
    <scope>NUCLEOTIDE SEQUENCE</scope>
    <source>
        <strain evidence="2">ChiSxjej5B17-1746</strain>
    </source>
</reference>
<feature type="chain" id="PRO_5038972364" evidence="1">
    <location>
        <begin position="24"/>
        <end position="493"/>
    </location>
</feature>
<organism evidence="2 3">
    <name type="scientific">Candidatus Bilophila faecipullorum</name>
    <dbReference type="NCBI Taxonomy" id="2838482"/>
    <lineage>
        <taxon>Bacteria</taxon>
        <taxon>Pseudomonadati</taxon>
        <taxon>Thermodesulfobacteriota</taxon>
        <taxon>Desulfovibrionia</taxon>
        <taxon>Desulfovibrionales</taxon>
        <taxon>Desulfovibrionaceae</taxon>
        <taxon>Bilophila</taxon>
    </lineage>
</organism>
<name>A0A9D1QYT6_9BACT</name>
<dbReference type="NCBIfam" id="NF033939">
    <property type="entry name" value="DESULF_POR1"/>
    <property type="match status" value="1"/>
</dbReference>
<dbReference type="Proteomes" id="UP000824264">
    <property type="component" value="Unassembled WGS sequence"/>
</dbReference>
<feature type="signal peptide" evidence="1">
    <location>
        <begin position="1"/>
        <end position="23"/>
    </location>
</feature>
<gene>
    <name evidence="2" type="ORF">H9874_05370</name>
</gene>
<dbReference type="AlphaFoldDB" id="A0A9D1QYT6"/>
<protein>
    <submittedName>
        <fullName evidence="2">Outer membrane homotrimeric porin</fullName>
    </submittedName>
</protein>
<evidence type="ECO:0000313" key="3">
    <source>
        <dbReference type="Proteomes" id="UP000824264"/>
    </source>
</evidence>
<proteinExistence type="predicted"/>
<comment type="caution">
    <text evidence="2">The sequence shown here is derived from an EMBL/GenBank/DDBJ whole genome shotgun (WGS) entry which is preliminary data.</text>
</comment>